<dbReference type="OrthoDB" id="5483785at2"/>
<dbReference type="EMBL" id="FOMX01000021">
    <property type="protein sequence ID" value="SFE86100.1"/>
    <property type="molecule type" value="Genomic_DNA"/>
</dbReference>
<accession>A0A1I2E1L5</accession>
<evidence type="ECO:0000313" key="1">
    <source>
        <dbReference type="EMBL" id="SFE86100.1"/>
    </source>
</evidence>
<dbReference type="SUPFAM" id="SSF81853">
    <property type="entry name" value="Family 10 polysaccharide lyase"/>
    <property type="match status" value="1"/>
</dbReference>
<gene>
    <name evidence="1" type="ORF">SAMN02745121_05833</name>
</gene>
<name>A0A1I2E1L5_9BACT</name>
<evidence type="ECO:0000313" key="2">
    <source>
        <dbReference type="Proteomes" id="UP000199400"/>
    </source>
</evidence>
<organism evidence="1 2">
    <name type="scientific">Nannocystis exedens</name>
    <dbReference type="NCBI Taxonomy" id="54"/>
    <lineage>
        <taxon>Bacteria</taxon>
        <taxon>Pseudomonadati</taxon>
        <taxon>Myxococcota</taxon>
        <taxon>Polyangia</taxon>
        <taxon>Nannocystales</taxon>
        <taxon>Nannocystaceae</taxon>
        <taxon>Nannocystis</taxon>
    </lineage>
</organism>
<dbReference type="RefSeq" id="WP_143140977.1">
    <property type="nucleotide sequence ID" value="NZ_FOMX01000021.1"/>
</dbReference>
<dbReference type="InterPro" id="IPR008928">
    <property type="entry name" value="6-hairpin_glycosidase_sf"/>
</dbReference>
<protein>
    <submittedName>
        <fullName evidence="1">Uncharacterized protein</fullName>
    </submittedName>
</protein>
<dbReference type="Proteomes" id="UP000199400">
    <property type="component" value="Unassembled WGS sequence"/>
</dbReference>
<dbReference type="SUPFAM" id="SSF48208">
    <property type="entry name" value="Six-hairpin glycosidases"/>
    <property type="match status" value="1"/>
</dbReference>
<dbReference type="GO" id="GO:0005975">
    <property type="term" value="P:carbohydrate metabolic process"/>
    <property type="evidence" value="ECO:0007669"/>
    <property type="project" value="InterPro"/>
</dbReference>
<proteinExistence type="predicted"/>
<dbReference type="AlphaFoldDB" id="A0A1I2E1L5"/>
<keyword evidence="2" id="KW-1185">Reference proteome</keyword>
<dbReference type="STRING" id="54.SAMN02745121_05833"/>
<reference evidence="2" key="1">
    <citation type="submission" date="2016-10" db="EMBL/GenBank/DDBJ databases">
        <authorList>
            <person name="Varghese N."/>
            <person name="Submissions S."/>
        </authorList>
    </citation>
    <scope>NUCLEOTIDE SEQUENCE [LARGE SCALE GENOMIC DNA]</scope>
    <source>
        <strain evidence="2">ATCC 25963</strain>
    </source>
</reference>
<dbReference type="Gene3D" id="1.50.10.20">
    <property type="match status" value="1"/>
</dbReference>
<sequence>MPPRERILVDCKDVEHPAARVRSTAIATWLAIAALPAVACQPDPGERDGAAEPGDGLDNAAFRDRAVAFVREVAAGDSDVPCTLPRTAAQPLHVAVSMYDRGAVVGRGTAAADELCVALRDATLRALAASGPARSRLAEARFAVELTDYEYSLVEHEGQGVELASGLVPVRVLDRAMLRRRIDEGKAYLLRVMDPELGGVHKYYHAPTDGFEDRLHTIYTASTLYTLLAIYARDHDESLRQPIERAAGFLLSMQRVAPDQPGHGAFHYSLDLGRQEREPRFVVGTASKSIFTLIDLHALTGDAAYLDAARLAADWLLTMQGPEGRVASELRLDAHGAWSVTDGESMLYSGQVLSALSRLYEATGEEPYLDAAARTAGRLTARVASEGCYLGDDYRAPNPISSSWVILSLFDFARASDDATIRRTVFDCADELLAQQIDDPADVYRHGRWQASLSSSGNGWLAEVLSELYLDCPGGDLDGCARYRGAVVLLFRLLMQYTYFPENSFVARDPDTARGGLFWNTRERYVRTDSVCHAMNAYVFMVDRLPDGVLVELPEPPLAERLGALGRAGRLAGLADEEADGGSEEEDEPAIVE</sequence>